<dbReference type="Proteomes" id="UP000604475">
    <property type="component" value="Unassembled WGS sequence"/>
</dbReference>
<keyword evidence="3" id="KW-1185">Reference proteome</keyword>
<comment type="caution">
    <text evidence="2">The sequence shown here is derived from an EMBL/GenBank/DDBJ whole genome shotgun (WGS) entry which is preliminary data.</text>
</comment>
<evidence type="ECO:0000256" key="1">
    <source>
        <dbReference type="SAM" id="MobiDB-lite"/>
    </source>
</evidence>
<accession>A0A937RJD4</accession>
<evidence type="ECO:0000313" key="3">
    <source>
        <dbReference type="Proteomes" id="UP000604475"/>
    </source>
</evidence>
<feature type="region of interest" description="Disordered" evidence="1">
    <location>
        <begin position="462"/>
        <end position="483"/>
    </location>
</feature>
<protein>
    <submittedName>
        <fullName evidence="2">Uncharacterized protein</fullName>
    </submittedName>
</protein>
<dbReference type="RefSeq" id="WP_203010232.1">
    <property type="nucleotide sequence ID" value="NZ_JADWYU010000128.1"/>
</dbReference>
<reference evidence="2" key="1">
    <citation type="submission" date="2020-12" db="EMBL/GenBank/DDBJ databases">
        <title>Genomic characterization of non-nitrogen-fixing Frankia strains.</title>
        <authorList>
            <person name="Carlos-Shanley C."/>
            <person name="Guerra T."/>
            <person name="Hahn D."/>
        </authorList>
    </citation>
    <scope>NUCLEOTIDE SEQUENCE</scope>
    <source>
        <strain evidence="2">CN6</strain>
    </source>
</reference>
<organism evidence="2 3">
    <name type="scientific">Frankia nepalensis</name>
    <dbReference type="NCBI Taxonomy" id="1836974"/>
    <lineage>
        <taxon>Bacteria</taxon>
        <taxon>Bacillati</taxon>
        <taxon>Actinomycetota</taxon>
        <taxon>Actinomycetes</taxon>
        <taxon>Frankiales</taxon>
        <taxon>Frankiaceae</taxon>
        <taxon>Frankia</taxon>
    </lineage>
</organism>
<dbReference type="EMBL" id="JAEACQ010000239">
    <property type="protein sequence ID" value="MBL7629929.1"/>
    <property type="molecule type" value="Genomic_DNA"/>
</dbReference>
<dbReference type="AlphaFoldDB" id="A0A937RJD4"/>
<name>A0A937RJD4_9ACTN</name>
<gene>
    <name evidence="2" type="ORF">I7412_22710</name>
</gene>
<proteinExistence type="predicted"/>
<evidence type="ECO:0000313" key="2">
    <source>
        <dbReference type="EMBL" id="MBL7629929.1"/>
    </source>
</evidence>
<sequence length="758" mass="77262">MPGPSERVVFDLALADALVTRLAALRGLLWRYSRTAAALLAPLGWPVDPAGALRQGAGWADASATALTRRLALARAADVPPPGQAAGGLVSLTSRPDPFAGDSDAARAAGAGLGRELVGAALRPRPDPAVLADLATRLRAGAADPELVAGFVEAVGAARLAAVLRRAEGVPGGGFRIDATAGYQVHATRGGPRPAADVRGWRLPPAVGDALTAALGAALATFSRAGRLTADWLGRFNARGEPGAAEVTLLGPLLGHGRFAPATLRLLGDALFAGTAVGGDRYGVRPAPLGQPGTAGEAGAVRGVIEITDVGLFGDEPTGPRRARYAAALLRAIADTPAIAASFAADHVEKILAGSRLGALPAPIRHGVPEPVARAWEHLVARAGGAEARRADPAGAATFAARLALTVYLYRGAHEDPAHRRDTSWPPPPGMRAAFGEVVRTWRAELYASVVSLLPAGTVPRPAPGAGPGATGPALGPWGRRPAGSRDAARIPAEVWAALLGEALAAGGPGAAALAADAALAAQELEQSVWAATRGYRGDGHVAYPASPRALGRLQQAALLSFFLATLADTAAALTLRAELQAGDEARRLGLMVDELAAIARAIRPTDPIGTLTGLAVTVPVADAAAAARPTGQPVPSRPALAAIEAVLAAGSVAPGWRAAYRTSATAVWLRRADDPILPVEVTDAAGHRRRYTGDPRADGFITGAADDFLDPSGDPLDEGRMSPAQRGAYLRWLASPAIVANNDNIPVIPVLAARPGD</sequence>